<dbReference type="RefSeq" id="WP_048310654.1">
    <property type="nucleotide sequence ID" value="NZ_CP119526.1"/>
</dbReference>
<evidence type="ECO:0000259" key="1">
    <source>
        <dbReference type="Pfam" id="PF10057"/>
    </source>
</evidence>
<protein>
    <recommendedName>
        <fullName evidence="1">Na+-translocating membrane potential-generating system MpsC domain-containing protein</fullName>
    </recommendedName>
</protein>
<dbReference type="Proteomes" id="UP000035996">
    <property type="component" value="Unassembled WGS sequence"/>
</dbReference>
<gene>
    <name evidence="2" type="ORF">AB986_09905</name>
</gene>
<name>A0A0J6D2D9_9BACL</name>
<evidence type="ECO:0000313" key="2">
    <source>
        <dbReference type="EMBL" id="KMM39483.1"/>
    </source>
</evidence>
<evidence type="ECO:0000313" key="3">
    <source>
        <dbReference type="Proteomes" id="UP000035996"/>
    </source>
</evidence>
<dbReference type="EMBL" id="LELK01000001">
    <property type="protein sequence ID" value="KMM39483.1"/>
    <property type="molecule type" value="Genomic_DNA"/>
</dbReference>
<accession>A0A0J6D2D9</accession>
<dbReference type="Pfam" id="PF10057">
    <property type="entry name" value="MpsC"/>
    <property type="match status" value="1"/>
</dbReference>
<reference evidence="2" key="1">
    <citation type="submission" date="2015-06" db="EMBL/GenBank/DDBJ databases">
        <authorList>
            <person name="Liu B."/>
            <person name="Wang J."/>
            <person name="Zhu Y."/>
            <person name="Liu G."/>
            <person name="Chen Q."/>
            <person name="Zheng C."/>
            <person name="Che J."/>
            <person name="Ge C."/>
            <person name="Shi H."/>
            <person name="Pan Z."/>
            <person name="Liu X."/>
        </authorList>
    </citation>
    <scope>NUCLEOTIDE SEQUENCE [LARGE SCALE GENOMIC DNA]</scope>
    <source>
        <strain evidence="2">DSM 16346</strain>
    </source>
</reference>
<proteinExistence type="predicted"/>
<feature type="domain" description="Na+-translocating membrane potential-generating system MpsC" evidence="1">
    <location>
        <begin position="4"/>
        <end position="110"/>
    </location>
</feature>
<dbReference type="OrthoDB" id="2677857at2"/>
<comment type="caution">
    <text evidence="2">The sequence shown here is derived from an EMBL/GenBank/DDBJ whole genome shotgun (WGS) entry which is preliminary data.</text>
</comment>
<organism evidence="2 3">
    <name type="scientific">Guptibacillus hwajinpoensis</name>
    <dbReference type="NCBI Taxonomy" id="208199"/>
    <lineage>
        <taxon>Bacteria</taxon>
        <taxon>Bacillati</taxon>
        <taxon>Bacillota</taxon>
        <taxon>Bacilli</taxon>
        <taxon>Bacillales</taxon>
        <taxon>Guptibacillaceae</taxon>
        <taxon>Guptibacillus</taxon>
    </lineage>
</organism>
<sequence length="229" mass="26513">MEPKSTEAEIASYVGKLLRDNFGKGPSSVYVSIMEPYITIYFRDFLAPMERVLVDQKEDMRVEETRDLLMQGLLPEIKASLRVMGNLEIESFYHDWSLQNRTGMILGVMKNVENAEENGLSEYHGKERVHEEIVRVSKLAEKAPEGVDSCMLNERTLVVLRDGILVRIEKELIRSGFEEELKLTKRRLEKGLLHDNQFESILSTKVQDIFVDWDFNLDKSYITIIIKPN</sequence>
<dbReference type="STRING" id="157733.AB986_09905"/>
<dbReference type="AlphaFoldDB" id="A0A0J6D2D9"/>
<dbReference type="InterPro" id="IPR018745">
    <property type="entry name" value="MpsC"/>
</dbReference>
<keyword evidence="3" id="KW-1185">Reference proteome</keyword>